<name>A0ABY6U2F1_BIOOC</name>
<organism evidence="9 10">
    <name type="scientific">Bionectria ochroleuca</name>
    <name type="common">Gliocladium roseum</name>
    <dbReference type="NCBI Taxonomy" id="29856"/>
    <lineage>
        <taxon>Eukaryota</taxon>
        <taxon>Fungi</taxon>
        <taxon>Dikarya</taxon>
        <taxon>Ascomycota</taxon>
        <taxon>Pezizomycotina</taxon>
        <taxon>Sordariomycetes</taxon>
        <taxon>Hypocreomycetidae</taxon>
        <taxon>Hypocreales</taxon>
        <taxon>Bionectriaceae</taxon>
        <taxon>Clonostachys</taxon>
    </lineage>
</organism>
<comment type="caution">
    <text evidence="9">The sequence shown here is derived from an EMBL/GenBank/DDBJ whole genome shotgun (WGS) entry which is preliminary data.</text>
</comment>
<dbReference type="PROSITE" id="PS00028">
    <property type="entry name" value="ZINC_FINGER_C2H2_1"/>
    <property type="match status" value="2"/>
</dbReference>
<accession>A0ABY6U2F1</accession>
<evidence type="ECO:0000259" key="8">
    <source>
        <dbReference type="PROSITE" id="PS50157"/>
    </source>
</evidence>
<dbReference type="InterPro" id="IPR008422">
    <property type="entry name" value="KN_HD"/>
</dbReference>
<evidence type="ECO:0000256" key="2">
    <source>
        <dbReference type="ARBA" id="ARBA00023155"/>
    </source>
</evidence>
<evidence type="ECO:0000313" key="9">
    <source>
        <dbReference type="EMBL" id="VUC25244.1"/>
    </source>
</evidence>
<dbReference type="InterPro" id="IPR001356">
    <property type="entry name" value="HD"/>
</dbReference>
<dbReference type="InterPro" id="IPR009057">
    <property type="entry name" value="Homeodomain-like_sf"/>
</dbReference>
<gene>
    <name evidence="9" type="ORF">CLO192961_LOCUS160754</name>
</gene>
<dbReference type="PROSITE" id="PS50157">
    <property type="entry name" value="ZINC_FINGER_C2H2_2"/>
    <property type="match status" value="1"/>
</dbReference>
<evidence type="ECO:0000256" key="3">
    <source>
        <dbReference type="ARBA" id="ARBA00023242"/>
    </source>
</evidence>
<keyword evidence="2 5" id="KW-0371">Homeobox</keyword>
<feature type="compositionally biased region" description="Polar residues" evidence="6">
    <location>
        <begin position="1"/>
        <end position="25"/>
    </location>
</feature>
<dbReference type="SMART" id="SM00389">
    <property type="entry name" value="HOX"/>
    <property type="match status" value="1"/>
</dbReference>
<feature type="region of interest" description="Disordered" evidence="6">
    <location>
        <begin position="542"/>
        <end position="568"/>
    </location>
</feature>
<keyword evidence="10" id="KW-1185">Reference proteome</keyword>
<feature type="compositionally biased region" description="Polar residues" evidence="6">
    <location>
        <begin position="542"/>
        <end position="555"/>
    </location>
</feature>
<dbReference type="Gene3D" id="1.10.10.60">
    <property type="entry name" value="Homeodomain-like"/>
    <property type="match status" value="1"/>
</dbReference>
<keyword evidence="4" id="KW-0863">Zinc-finger</keyword>
<feature type="domain" description="Homeobox" evidence="7">
    <location>
        <begin position="38"/>
        <end position="101"/>
    </location>
</feature>
<evidence type="ECO:0000256" key="1">
    <source>
        <dbReference type="ARBA" id="ARBA00023125"/>
    </source>
</evidence>
<dbReference type="SMART" id="SM00355">
    <property type="entry name" value="ZnF_C2H2"/>
    <property type="match status" value="2"/>
</dbReference>
<sequence>MESPSLSANGSIPNVDNSTCSTPADSGTPLEPNQEIRLRQRKHRNRFSPSSVFILEDWLLAKREFPYATQKDQDELKARTGLKRSQIRSWLANARKRGKVRPSPMQQQSSSIDSSAQYPASLRHLHPFERWLYSGPETEFAALSEILKAISSIQSTVQPIEQAETQSTEHRPHSADWLYFHEFLSNASSMEVRSYAANAKSVCSDEWKDPMDSQSTNVLKRRHRRPSSKPGVGISSIGCNDERIFQCTFCMASFKKKHDWERHEKSQHLPLETWTCCSKGSVHVNVATNEVTCVFCGHNDPDSGHIHSHGFTQCVVRPIHERTFMRKDHLRQHLRLIHDGCPFRSSMEAWKNEKSEIKSSCGFCDETFDNWKDRVSHIAHHFREGALMSSWVGDWGFEPEVSKLLEHATLPESRPLDQTPKAVNSIPGNHTISATNESPEFNFSNYNERANCTDRLGVYQEDILDETPCLALGSHGNKSSSQFQGAIDDPICVNWLIDDRRSETITTSSGKQSLYTEGDIDMHLVDWSSYLDLDLDLLEPEQSTCPSNNSPSAYSFQAPAHSTGLLDN</sequence>
<comment type="subcellular location">
    <subcellularLocation>
        <location evidence="5">Nucleus</location>
    </subcellularLocation>
</comment>
<evidence type="ECO:0000256" key="6">
    <source>
        <dbReference type="SAM" id="MobiDB-lite"/>
    </source>
</evidence>
<dbReference type="InterPro" id="IPR013087">
    <property type="entry name" value="Znf_C2H2_type"/>
</dbReference>
<feature type="DNA-binding region" description="Homeobox" evidence="5">
    <location>
        <begin position="40"/>
        <end position="102"/>
    </location>
</feature>
<keyword evidence="4" id="KW-0479">Metal-binding</keyword>
<feature type="domain" description="C2H2-type" evidence="8">
    <location>
        <begin position="245"/>
        <end position="273"/>
    </location>
</feature>
<evidence type="ECO:0000256" key="5">
    <source>
        <dbReference type="PROSITE-ProRule" id="PRU00108"/>
    </source>
</evidence>
<keyword evidence="1 5" id="KW-0238">DNA-binding</keyword>
<dbReference type="CDD" id="cd00086">
    <property type="entry name" value="homeodomain"/>
    <property type="match status" value="1"/>
</dbReference>
<keyword evidence="3 5" id="KW-0539">Nucleus</keyword>
<reference evidence="9 10" key="1">
    <citation type="submission" date="2019-06" db="EMBL/GenBank/DDBJ databases">
        <authorList>
            <person name="Broberg M."/>
        </authorList>
    </citation>
    <scope>NUCLEOTIDE SEQUENCE [LARGE SCALE GENOMIC DNA]</scope>
</reference>
<feature type="region of interest" description="Disordered" evidence="6">
    <location>
        <begin position="93"/>
        <end position="115"/>
    </location>
</feature>
<dbReference type="EMBL" id="CABFNS010000732">
    <property type="protein sequence ID" value="VUC25244.1"/>
    <property type="molecule type" value="Genomic_DNA"/>
</dbReference>
<keyword evidence="4" id="KW-0862">Zinc</keyword>
<dbReference type="Pfam" id="PF05920">
    <property type="entry name" value="Homeobox_KN"/>
    <property type="match status" value="1"/>
</dbReference>
<dbReference type="PROSITE" id="PS50071">
    <property type="entry name" value="HOMEOBOX_2"/>
    <property type="match status" value="1"/>
</dbReference>
<protein>
    <recommendedName>
        <fullName evidence="11">Homeobox domain-containing protein</fullName>
    </recommendedName>
</protein>
<dbReference type="Proteomes" id="UP000766486">
    <property type="component" value="Unassembled WGS sequence"/>
</dbReference>
<evidence type="ECO:0000313" key="10">
    <source>
        <dbReference type="Proteomes" id="UP000766486"/>
    </source>
</evidence>
<feature type="region of interest" description="Disordered" evidence="6">
    <location>
        <begin position="1"/>
        <end position="33"/>
    </location>
</feature>
<evidence type="ECO:0008006" key="11">
    <source>
        <dbReference type="Google" id="ProtNLM"/>
    </source>
</evidence>
<feature type="region of interest" description="Disordered" evidence="6">
    <location>
        <begin position="213"/>
        <end position="232"/>
    </location>
</feature>
<proteinExistence type="predicted"/>
<dbReference type="SUPFAM" id="SSF46689">
    <property type="entry name" value="Homeodomain-like"/>
    <property type="match status" value="1"/>
</dbReference>
<evidence type="ECO:0000259" key="7">
    <source>
        <dbReference type="PROSITE" id="PS50071"/>
    </source>
</evidence>
<feature type="compositionally biased region" description="Low complexity" evidence="6">
    <location>
        <begin position="102"/>
        <end position="115"/>
    </location>
</feature>
<evidence type="ECO:0000256" key="4">
    <source>
        <dbReference type="PROSITE-ProRule" id="PRU00042"/>
    </source>
</evidence>